<protein>
    <submittedName>
        <fullName evidence="1">Uncharacterized protein</fullName>
    </submittedName>
</protein>
<proteinExistence type="predicted"/>
<evidence type="ECO:0000313" key="1">
    <source>
        <dbReference type="EMBL" id="GAJ24450.1"/>
    </source>
</evidence>
<accession>X1W2X2</accession>
<sequence length="150" mass="17603">MLKEEEDKEVTILIEAEKERTFRVKYTEAFLSENSISIEQLEGLWETPWGNLEITFSRENNSFKSEHKTQLSSIKTRTVIIEGTIKNLSGRYKINVEDATKYSDTWTSKDKVHVANGYFLLHKDNHEIIEILESDQEDKVMEITWKKKTS</sequence>
<gene>
    <name evidence="1" type="ORF">S12H4_57765</name>
</gene>
<organism evidence="1">
    <name type="scientific">marine sediment metagenome</name>
    <dbReference type="NCBI Taxonomy" id="412755"/>
    <lineage>
        <taxon>unclassified sequences</taxon>
        <taxon>metagenomes</taxon>
        <taxon>ecological metagenomes</taxon>
    </lineage>
</organism>
<reference evidence="1" key="1">
    <citation type="journal article" date="2014" name="Front. Microbiol.">
        <title>High frequency of phylogenetically diverse reductive dehalogenase-homologous genes in deep subseafloor sedimentary metagenomes.</title>
        <authorList>
            <person name="Kawai M."/>
            <person name="Futagami T."/>
            <person name="Toyoda A."/>
            <person name="Takaki Y."/>
            <person name="Nishi S."/>
            <person name="Hori S."/>
            <person name="Arai W."/>
            <person name="Tsubouchi T."/>
            <person name="Morono Y."/>
            <person name="Uchiyama I."/>
            <person name="Ito T."/>
            <person name="Fujiyama A."/>
            <person name="Inagaki F."/>
            <person name="Takami H."/>
        </authorList>
    </citation>
    <scope>NUCLEOTIDE SEQUENCE</scope>
    <source>
        <strain evidence="1">Expedition CK06-06</strain>
    </source>
</reference>
<comment type="caution">
    <text evidence="1">The sequence shown here is derived from an EMBL/GenBank/DDBJ whole genome shotgun (WGS) entry which is preliminary data.</text>
</comment>
<dbReference type="EMBL" id="BARW01037410">
    <property type="protein sequence ID" value="GAJ24450.1"/>
    <property type="molecule type" value="Genomic_DNA"/>
</dbReference>
<name>X1W2X2_9ZZZZ</name>
<dbReference type="AlphaFoldDB" id="X1W2X2"/>